<accession>A0A379LLV6</accession>
<dbReference type="EMBL" id="UGVC01000001">
    <property type="protein sequence ID" value="SUD90764.1"/>
    <property type="molecule type" value="Genomic_DNA"/>
</dbReference>
<evidence type="ECO:0000313" key="2">
    <source>
        <dbReference type="Proteomes" id="UP000254123"/>
    </source>
</evidence>
<dbReference type="AlphaFoldDB" id="A0A379LLV6"/>
<dbReference type="STRING" id="1123034.GCA_000685805_02555"/>
<gene>
    <name evidence="1" type="ORF">NCTC10526_01109</name>
</gene>
<sequence>MGSELMNYLQNSEVLPKFKEIMGEIVEDRQIVNRPGIVGDSIF</sequence>
<proteinExistence type="predicted"/>
<keyword evidence="2" id="KW-1185">Reference proteome</keyword>
<name>A0A379LLV6_9GAMM</name>
<protein>
    <submittedName>
        <fullName evidence="1">Uncharacterized protein</fullName>
    </submittedName>
</protein>
<reference evidence="1 2" key="1">
    <citation type="submission" date="2018-06" db="EMBL/GenBank/DDBJ databases">
        <authorList>
            <consortium name="Pathogen Informatics"/>
            <person name="Doyle S."/>
        </authorList>
    </citation>
    <scope>NUCLEOTIDE SEQUENCE [LARGE SCALE GENOMIC DNA]</scope>
    <source>
        <strain evidence="1 2">NCTC10526</strain>
    </source>
</reference>
<organism evidence="1 2">
    <name type="scientific">Psychrobacter phenylpyruvicus</name>
    <dbReference type="NCBI Taxonomy" id="29432"/>
    <lineage>
        <taxon>Bacteria</taxon>
        <taxon>Pseudomonadati</taxon>
        <taxon>Pseudomonadota</taxon>
        <taxon>Gammaproteobacteria</taxon>
        <taxon>Moraxellales</taxon>
        <taxon>Moraxellaceae</taxon>
        <taxon>Psychrobacter</taxon>
    </lineage>
</organism>
<dbReference type="Proteomes" id="UP000254123">
    <property type="component" value="Unassembled WGS sequence"/>
</dbReference>
<evidence type="ECO:0000313" key="1">
    <source>
        <dbReference type="EMBL" id="SUD90764.1"/>
    </source>
</evidence>